<dbReference type="PANTHER" id="PTHR34700">
    <property type="entry name" value="POTASSIUM BINDING PROTEIN KBP"/>
    <property type="match status" value="1"/>
</dbReference>
<feature type="domain" description="LysM" evidence="1">
    <location>
        <begin position="13"/>
        <end position="63"/>
    </location>
</feature>
<dbReference type="InterPro" id="IPR018392">
    <property type="entry name" value="LysM"/>
</dbReference>
<dbReference type="Gene3D" id="3.10.350.10">
    <property type="entry name" value="LysM domain"/>
    <property type="match status" value="1"/>
</dbReference>
<evidence type="ECO:0000259" key="1">
    <source>
        <dbReference type="PROSITE" id="PS51782"/>
    </source>
</evidence>
<feature type="non-terminal residue" evidence="2">
    <location>
        <position position="1"/>
    </location>
</feature>
<accession>A0A0F8ZZ29</accession>
<dbReference type="PANTHER" id="PTHR34700:SF4">
    <property type="entry name" value="PHAGE-LIKE ELEMENT PBSX PROTEIN XKDP"/>
    <property type="match status" value="1"/>
</dbReference>
<reference evidence="2" key="1">
    <citation type="journal article" date="2015" name="Nature">
        <title>Complex archaea that bridge the gap between prokaryotes and eukaryotes.</title>
        <authorList>
            <person name="Spang A."/>
            <person name="Saw J.H."/>
            <person name="Jorgensen S.L."/>
            <person name="Zaremba-Niedzwiedzka K."/>
            <person name="Martijn J."/>
            <person name="Lind A.E."/>
            <person name="van Eijk R."/>
            <person name="Schleper C."/>
            <person name="Guy L."/>
            <person name="Ettema T.J."/>
        </authorList>
    </citation>
    <scope>NUCLEOTIDE SEQUENCE</scope>
</reference>
<dbReference type="PROSITE" id="PS51782">
    <property type="entry name" value="LYSM"/>
    <property type="match status" value="1"/>
</dbReference>
<sequence length="64" mass="7205">NMDKIATKDAPKRTYTVKAGDNLWKIAQRFYSQGTRWNDIYDANKGVIGPDPDLIQPGQVLTIP</sequence>
<dbReference type="AlphaFoldDB" id="A0A0F8ZZ29"/>
<dbReference type="SUPFAM" id="SSF54106">
    <property type="entry name" value="LysM domain"/>
    <property type="match status" value="1"/>
</dbReference>
<dbReference type="CDD" id="cd00118">
    <property type="entry name" value="LysM"/>
    <property type="match status" value="1"/>
</dbReference>
<proteinExistence type="predicted"/>
<comment type="caution">
    <text evidence="2">The sequence shown here is derived from an EMBL/GenBank/DDBJ whole genome shotgun (WGS) entry which is preliminary data.</text>
</comment>
<gene>
    <name evidence="2" type="ORF">LCGC14_2636220</name>
</gene>
<evidence type="ECO:0000313" key="2">
    <source>
        <dbReference type="EMBL" id="KKK99088.1"/>
    </source>
</evidence>
<dbReference type="SMART" id="SM00257">
    <property type="entry name" value="LysM"/>
    <property type="match status" value="1"/>
</dbReference>
<dbReference type="EMBL" id="LAZR01045345">
    <property type="protein sequence ID" value="KKK99088.1"/>
    <property type="molecule type" value="Genomic_DNA"/>
</dbReference>
<dbReference type="InterPro" id="IPR052196">
    <property type="entry name" value="Bact_Kbp"/>
</dbReference>
<organism evidence="2">
    <name type="scientific">marine sediment metagenome</name>
    <dbReference type="NCBI Taxonomy" id="412755"/>
    <lineage>
        <taxon>unclassified sequences</taxon>
        <taxon>metagenomes</taxon>
        <taxon>ecological metagenomes</taxon>
    </lineage>
</organism>
<dbReference type="Pfam" id="PF01476">
    <property type="entry name" value="LysM"/>
    <property type="match status" value="1"/>
</dbReference>
<name>A0A0F8ZZ29_9ZZZZ</name>
<protein>
    <recommendedName>
        <fullName evidence="1">LysM domain-containing protein</fullName>
    </recommendedName>
</protein>
<dbReference type="InterPro" id="IPR036779">
    <property type="entry name" value="LysM_dom_sf"/>
</dbReference>